<protein>
    <submittedName>
        <fullName evidence="1">Uncharacterized protein</fullName>
    </submittedName>
</protein>
<reference evidence="1 2" key="1">
    <citation type="submission" date="2019-03" db="EMBL/GenBank/DDBJ databases">
        <title>Nematode-trapping fungi genome.</title>
        <authorList>
            <person name="Vidal-Diez De Ulzurrun G."/>
        </authorList>
    </citation>
    <scope>NUCLEOTIDE SEQUENCE [LARGE SCALE GENOMIC DNA]</scope>
    <source>
        <strain evidence="1 2">TWF154</strain>
    </source>
</reference>
<dbReference type="InterPro" id="IPR001810">
    <property type="entry name" value="F-box_dom"/>
</dbReference>
<name>A0A7C8P2G3_ORBOL</name>
<gene>
    <name evidence="1" type="ORF">EYR41_008438</name>
</gene>
<dbReference type="AlphaFoldDB" id="A0A7C8P2G3"/>
<dbReference type="EMBL" id="SOZJ01000005">
    <property type="protein sequence ID" value="TGJ66839.1"/>
    <property type="molecule type" value="Genomic_DNA"/>
</dbReference>
<dbReference type="InterPro" id="IPR036047">
    <property type="entry name" value="F-box-like_dom_sf"/>
</dbReference>
<dbReference type="CDD" id="cd09917">
    <property type="entry name" value="F-box_SF"/>
    <property type="match status" value="1"/>
</dbReference>
<sequence>MSPYNIAQNLPQIPQSINPTSSIATRILYPRNYNIKMSVALFSLPRELVDEILSYVSKRDFRRFSRCSRACRDFIIPLVFNRIEWRTPSRATAFRDGGIVGHLRPVVHHISMHIPGRSNELLRNIDAFMVYMDVLALFPNITSLWMNLSTIAELEPNLIQVIFTKLSTSPAFHTLKSLNFTCKRFASFSLHDLAGARNQDYYAALPEKYYEYLGPQIRSGHNVDPPPGPPGLTELIVVTNQFLLTPTRRAEPHMSFLHQSCAKTLTRLRIRSDAMFVAPDPKFDVSEHNFDWQGLKQLQLELGHTDLLILPEIRDRFRNIEDLVILKHGAWYGANQWLPDGEVTVPRETMLCNAFQGMKNLKRLRLPWPTNNSGGDLFHNESHISPEGLEKAINCWIRGGAEKLEKVVFAKDYPGNKQDQLLQSLVGFKIVKDSYRSASKGELWWRVEPELGEVLCFYIQGVGQRSMDELFQVPPDNPPVNLYGKQNWFS</sequence>
<comment type="caution">
    <text evidence="1">The sequence shown here is derived from an EMBL/GenBank/DDBJ whole genome shotgun (WGS) entry which is preliminary data.</text>
</comment>
<accession>A0A7C8P2G3</accession>
<dbReference type="Proteomes" id="UP000297595">
    <property type="component" value="Unassembled WGS sequence"/>
</dbReference>
<dbReference type="SUPFAM" id="SSF81383">
    <property type="entry name" value="F-box domain"/>
    <property type="match status" value="1"/>
</dbReference>
<proteinExistence type="predicted"/>
<evidence type="ECO:0000313" key="1">
    <source>
        <dbReference type="EMBL" id="TGJ66839.1"/>
    </source>
</evidence>
<dbReference type="Pfam" id="PF00646">
    <property type="entry name" value="F-box"/>
    <property type="match status" value="1"/>
</dbReference>
<dbReference type="PROSITE" id="PS50181">
    <property type="entry name" value="FBOX"/>
    <property type="match status" value="1"/>
</dbReference>
<evidence type="ECO:0000313" key="2">
    <source>
        <dbReference type="Proteomes" id="UP000297595"/>
    </source>
</evidence>
<organism evidence="1 2">
    <name type="scientific">Orbilia oligospora</name>
    <name type="common">Nematode-trapping fungus</name>
    <name type="synonym">Arthrobotrys oligospora</name>
    <dbReference type="NCBI Taxonomy" id="2813651"/>
    <lineage>
        <taxon>Eukaryota</taxon>
        <taxon>Fungi</taxon>
        <taxon>Dikarya</taxon>
        <taxon>Ascomycota</taxon>
        <taxon>Pezizomycotina</taxon>
        <taxon>Orbiliomycetes</taxon>
        <taxon>Orbiliales</taxon>
        <taxon>Orbiliaceae</taxon>
        <taxon>Orbilia</taxon>
    </lineage>
</organism>